<evidence type="ECO:0000256" key="1">
    <source>
        <dbReference type="SAM" id="MobiDB-lite"/>
    </source>
</evidence>
<dbReference type="AlphaFoldDB" id="A0A0U5GCE6"/>
<organism evidence="2 3">
    <name type="scientific">Aspergillus calidoustus</name>
    <dbReference type="NCBI Taxonomy" id="454130"/>
    <lineage>
        <taxon>Eukaryota</taxon>
        <taxon>Fungi</taxon>
        <taxon>Dikarya</taxon>
        <taxon>Ascomycota</taxon>
        <taxon>Pezizomycotina</taxon>
        <taxon>Eurotiomycetes</taxon>
        <taxon>Eurotiomycetidae</taxon>
        <taxon>Eurotiales</taxon>
        <taxon>Aspergillaceae</taxon>
        <taxon>Aspergillus</taxon>
        <taxon>Aspergillus subgen. Nidulantes</taxon>
    </lineage>
</organism>
<dbReference type="EMBL" id="CDMC01000014">
    <property type="protein sequence ID" value="CEL09430.1"/>
    <property type="molecule type" value="Genomic_DNA"/>
</dbReference>
<proteinExistence type="predicted"/>
<protein>
    <submittedName>
        <fullName evidence="2">Uncharacterized protein</fullName>
    </submittedName>
</protein>
<name>A0A0U5GCE6_ASPCI</name>
<dbReference type="Proteomes" id="UP000054771">
    <property type="component" value="Unassembled WGS sequence"/>
</dbReference>
<gene>
    <name evidence="2" type="ORF">ASPCAL12565</name>
</gene>
<accession>A0A0U5GCE6</accession>
<feature type="region of interest" description="Disordered" evidence="1">
    <location>
        <begin position="43"/>
        <end position="76"/>
    </location>
</feature>
<evidence type="ECO:0000313" key="3">
    <source>
        <dbReference type="Proteomes" id="UP000054771"/>
    </source>
</evidence>
<evidence type="ECO:0000313" key="2">
    <source>
        <dbReference type="EMBL" id="CEL09430.1"/>
    </source>
</evidence>
<sequence length="76" mass="8665">MIQTYYPAIGPSVAGAWKLMGLQQRSARLNTLIPTARPSLERTYPQETRTEQRHCPCESPNPYGQKTRIQPNHLTN</sequence>
<reference evidence="3" key="1">
    <citation type="journal article" date="2016" name="Genome Announc.">
        <title>Draft genome sequences of fungus Aspergillus calidoustus.</title>
        <authorList>
            <person name="Horn F."/>
            <person name="Linde J."/>
            <person name="Mattern D.J."/>
            <person name="Walther G."/>
            <person name="Guthke R."/>
            <person name="Scherlach K."/>
            <person name="Martin K."/>
            <person name="Brakhage A.A."/>
            <person name="Petzke L."/>
            <person name="Valiante V."/>
        </authorList>
    </citation>
    <scope>NUCLEOTIDE SEQUENCE [LARGE SCALE GENOMIC DNA]</scope>
    <source>
        <strain evidence="3">SF006504</strain>
    </source>
</reference>
<keyword evidence="3" id="KW-1185">Reference proteome</keyword>
<feature type="compositionally biased region" description="Polar residues" evidence="1">
    <location>
        <begin position="62"/>
        <end position="76"/>
    </location>
</feature>